<dbReference type="Pfam" id="PF00903">
    <property type="entry name" value="Glyoxalase"/>
    <property type="match status" value="2"/>
</dbReference>
<dbReference type="InterPro" id="IPR029068">
    <property type="entry name" value="Glyas_Bleomycin-R_OHBP_Dase"/>
</dbReference>
<dbReference type="CDD" id="cd06587">
    <property type="entry name" value="VOC"/>
    <property type="match status" value="1"/>
</dbReference>
<feature type="domain" description="VOC" evidence="1">
    <location>
        <begin position="8"/>
        <end position="130"/>
    </location>
</feature>
<protein>
    <submittedName>
        <fullName evidence="2">VOC family protein</fullName>
    </submittedName>
</protein>
<organism evidence="2 3">
    <name type="scientific">Paenibacillus sedimenti</name>
    <dbReference type="NCBI Taxonomy" id="2770274"/>
    <lineage>
        <taxon>Bacteria</taxon>
        <taxon>Bacillati</taxon>
        <taxon>Bacillota</taxon>
        <taxon>Bacilli</taxon>
        <taxon>Bacillales</taxon>
        <taxon>Paenibacillaceae</taxon>
        <taxon>Paenibacillus</taxon>
    </lineage>
</organism>
<dbReference type="PROSITE" id="PS51819">
    <property type="entry name" value="VOC"/>
    <property type="match status" value="2"/>
</dbReference>
<comment type="caution">
    <text evidence="2">The sequence shown here is derived from an EMBL/GenBank/DDBJ whole genome shotgun (WGS) entry which is preliminary data.</text>
</comment>
<reference evidence="2" key="1">
    <citation type="submission" date="2020-09" db="EMBL/GenBank/DDBJ databases">
        <title>Draft Genome Sequence of Paenibacillus sp. WST5.</title>
        <authorList>
            <person name="Bao Z."/>
        </authorList>
    </citation>
    <scope>NUCLEOTIDE SEQUENCE</scope>
    <source>
        <strain evidence="2">WST5</strain>
    </source>
</reference>
<keyword evidence="3" id="KW-1185">Reference proteome</keyword>
<evidence type="ECO:0000259" key="1">
    <source>
        <dbReference type="PROSITE" id="PS51819"/>
    </source>
</evidence>
<dbReference type="Proteomes" id="UP000650466">
    <property type="component" value="Unassembled WGS sequence"/>
</dbReference>
<name>A0A926QLY2_9BACL</name>
<evidence type="ECO:0000313" key="2">
    <source>
        <dbReference type="EMBL" id="MBD0383323.1"/>
    </source>
</evidence>
<dbReference type="InterPro" id="IPR037523">
    <property type="entry name" value="VOC_core"/>
</dbReference>
<proteinExistence type="predicted"/>
<dbReference type="PANTHER" id="PTHR36503:SF1">
    <property type="entry name" value="BLR2520 PROTEIN"/>
    <property type="match status" value="1"/>
</dbReference>
<dbReference type="PANTHER" id="PTHR36503">
    <property type="entry name" value="BLR2520 PROTEIN"/>
    <property type="match status" value="1"/>
</dbReference>
<feature type="domain" description="VOC" evidence="1">
    <location>
        <begin position="142"/>
        <end position="257"/>
    </location>
</feature>
<dbReference type="EMBL" id="JACVVD010000010">
    <property type="protein sequence ID" value="MBD0383323.1"/>
    <property type="molecule type" value="Genomic_DNA"/>
</dbReference>
<accession>A0A926QLY2</accession>
<dbReference type="InterPro" id="IPR004360">
    <property type="entry name" value="Glyas_Fos-R_dOase_dom"/>
</dbReference>
<dbReference type="AlphaFoldDB" id="A0A926QLY2"/>
<gene>
    <name evidence="2" type="ORF">ICC18_24795</name>
</gene>
<dbReference type="SUPFAM" id="SSF54593">
    <property type="entry name" value="Glyoxalase/Bleomycin resistance protein/Dihydroxybiphenyl dioxygenase"/>
    <property type="match status" value="2"/>
</dbReference>
<sequence length="259" mass="29231">MLMPRQISSSLTAIMVSDLERSKQFYRDVLGFDVTDWWAVRDGLQGIALKLLQAPTPQDVKPNPAENEWSRAFDVYAYTDDWASLDSLYEEFRSKGAIISGEPVISPDFGPWKEFIVQDPDGYHIAFGGVDGRKANSYVQDHVDSVFLWVRNLDKSVKLYAALLGLEIREQDRNDHLHLFKLSNGTSLILDSNGMSEIPVPEVGPVLFKLNTVDIEGAHRHAEELGFQVVYGIARYPQVSFFNIRDEDGNIITISQNHA</sequence>
<dbReference type="Gene3D" id="3.10.180.10">
    <property type="entry name" value="2,3-Dihydroxybiphenyl 1,2-Dioxygenase, domain 1"/>
    <property type="match status" value="2"/>
</dbReference>
<evidence type="ECO:0000313" key="3">
    <source>
        <dbReference type="Proteomes" id="UP000650466"/>
    </source>
</evidence>